<dbReference type="Proteomes" id="UP001190700">
    <property type="component" value="Unassembled WGS sequence"/>
</dbReference>
<reference evidence="5 6" key="1">
    <citation type="journal article" date="2015" name="Genome Biol. Evol.">
        <title>Comparative Genomics of a Bacterivorous Green Alga Reveals Evolutionary Causalities and Consequences of Phago-Mixotrophic Mode of Nutrition.</title>
        <authorList>
            <person name="Burns J.A."/>
            <person name="Paasch A."/>
            <person name="Narechania A."/>
            <person name="Kim E."/>
        </authorList>
    </citation>
    <scope>NUCLEOTIDE SEQUENCE [LARGE SCALE GENOMIC DNA]</scope>
    <source>
        <strain evidence="5 6">PLY_AMNH</strain>
    </source>
</reference>
<dbReference type="InterPro" id="IPR050600">
    <property type="entry name" value="SETD3_SETD6_MTase"/>
</dbReference>
<keyword evidence="3" id="KW-0949">S-adenosyl-L-methionine</keyword>
<proteinExistence type="predicted"/>
<dbReference type="SUPFAM" id="SSF81822">
    <property type="entry name" value="RuBisCo LSMT C-terminal, substrate-binding domain"/>
    <property type="match status" value="1"/>
</dbReference>
<dbReference type="CDD" id="cd10527">
    <property type="entry name" value="SET_LSMT"/>
    <property type="match status" value="1"/>
</dbReference>
<evidence type="ECO:0000256" key="1">
    <source>
        <dbReference type="ARBA" id="ARBA00022603"/>
    </source>
</evidence>
<evidence type="ECO:0000256" key="3">
    <source>
        <dbReference type="ARBA" id="ARBA00022691"/>
    </source>
</evidence>
<organism evidence="5 6">
    <name type="scientific">Cymbomonas tetramitiformis</name>
    <dbReference type="NCBI Taxonomy" id="36881"/>
    <lineage>
        <taxon>Eukaryota</taxon>
        <taxon>Viridiplantae</taxon>
        <taxon>Chlorophyta</taxon>
        <taxon>Pyramimonadophyceae</taxon>
        <taxon>Pyramimonadales</taxon>
        <taxon>Pyramimonadaceae</taxon>
        <taxon>Cymbomonas</taxon>
    </lineage>
</organism>
<comment type="caution">
    <text evidence="5">The sequence shown here is derived from an EMBL/GenBank/DDBJ whole genome shotgun (WGS) entry which is preliminary data.</text>
</comment>
<accession>A0AAE0CA02</accession>
<dbReference type="InterPro" id="IPR036464">
    <property type="entry name" value="Rubisco_LSMT_subst-bd_sf"/>
</dbReference>
<evidence type="ECO:0000259" key="4">
    <source>
        <dbReference type="Pfam" id="PF09273"/>
    </source>
</evidence>
<dbReference type="EMBL" id="LGRX02026924">
    <property type="protein sequence ID" value="KAK3250095.1"/>
    <property type="molecule type" value="Genomic_DNA"/>
</dbReference>
<dbReference type="GO" id="GO:0016279">
    <property type="term" value="F:protein-lysine N-methyltransferase activity"/>
    <property type="evidence" value="ECO:0007669"/>
    <property type="project" value="TreeGrafter"/>
</dbReference>
<keyword evidence="1" id="KW-0489">Methyltransferase</keyword>
<sequence>MKTCFAKGTRVKKANPALLLDHASVVHLGVCRSVERTSRARKMRKAVSASLSATKEGSAQRTFEELLQKYAHVDEGMNVDIREGSQGRCLFWSAADRDIDSAALTLHVPSKYLLSVSLSPPWQYTPAASSYPPLQELLEDAKTPSAVKLAALLLWASSSQLMVKTSASDEVKEFRALWTAYRQYLPQLSEMTSIVCFTPGTPECAALQDEVLEKEVGSIVDGLRLWHTRYFEGTELEVLAPDPQTLLWALAILRTRSLKFPNPDASTIVPQEIMLLTPFIDMANHSAEGGALVNLLSSGLSLSVSGHSATPSSSSTDGPDQGATEATFVYGNFSNRDFMRSFGFVEDANVGEEMDLVVSTPDEQHVVEHLFDHTDAIVTSKGTTFTVLPHQEVVYRCSSSAEALAAWPAEFAGVTDTGFDPQVARAYAVRMAAAAAVLARQCTEQLHHFETTLAEDRALLEDSSVGMTALMEAAVRYRISRKCAIESAQHRIEEYKRDAEHAAQPDNYDK</sequence>
<dbReference type="Gene3D" id="3.90.1410.10">
    <property type="entry name" value="set domain protein methyltransferase, domain 1"/>
    <property type="match status" value="1"/>
</dbReference>
<dbReference type="Gene3D" id="3.90.1420.10">
    <property type="entry name" value="Rubisco LSMT, substrate-binding domain"/>
    <property type="match status" value="1"/>
</dbReference>
<name>A0AAE0CA02_9CHLO</name>
<keyword evidence="6" id="KW-1185">Reference proteome</keyword>
<keyword evidence="2" id="KW-0808">Transferase</keyword>
<gene>
    <name evidence="5" type="ORF">CYMTET_40511</name>
</gene>
<protein>
    <recommendedName>
        <fullName evidence="4">Rubisco LSMT substrate-binding domain-containing protein</fullName>
    </recommendedName>
</protein>
<dbReference type="InterPro" id="IPR046341">
    <property type="entry name" value="SET_dom_sf"/>
</dbReference>
<evidence type="ECO:0000313" key="5">
    <source>
        <dbReference type="EMBL" id="KAK3250095.1"/>
    </source>
</evidence>
<dbReference type="SUPFAM" id="SSF82199">
    <property type="entry name" value="SET domain"/>
    <property type="match status" value="1"/>
</dbReference>
<dbReference type="GO" id="GO:0032259">
    <property type="term" value="P:methylation"/>
    <property type="evidence" value="ECO:0007669"/>
    <property type="project" value="UniProtKB-KW"/>
</dbReference>
<feature type="domain" description="Rubisco LSMT substrate-binding" evidence="4">
    <location>
        <begin position="432"/>
        <end position="482"/>
    </location>
</feature>
<dbReference type="Pfam" id="PF09273">
    <property type="entry name" value="Rubis-subs-bind"/>
    <property type="match status" value="1"/>
</dbReference>
<dbReference type="PANTHER" id="PTHR13271">
    <property type="entry name" value="UNCHARACTERIZED PUTATIVE METHYLTRANSFERASE"/>
    <property type="match status" value="1"/>
</dbReference>
<evidence type="ECO:0000313" key="6">
    <source>
        <dbReference type="Proteomes" id="UP001190700"/>
    </source>
</evidence>
<evidence type="ECO:0000256" key="2">
    <source>
        <dbReference type="ARBA" id="ARBA00022679"/>
    </source>
</evidence>
<dbReference type="AlphaFoldDB" id="A0AAE0CA02"/>
<dbReference type="PANTHER" id="PTHR13271:SF140">
    <property type="entry name" value="SET DOMAIN-CONTAINING PROTEIN"/>
    <property type="match status" value="1"/>
</dbReference>
<dbReference type="InterPro" id="IPR015353">
    <property type="entry name" value="Rubisco_LSMT_subst-bd"/>
</dbReference>